<feature type="transmembrane region" description="Helical" evidence="1">
    <location>
        <begin position="31"/>
        <end position="49"/>
    </location>
</feature>
<evidence type="ECO:0000313" key="2">
    <source>
        <dbReference type="EMBL" id="GAO46306.1"/>
    </source>
</evidence>
<proteinExistence type="predicted"/>
<dbReference type="GO" id="GO:0008474">
    <property type="term" value="F:palmitoyl-(protein) hydrolase activity"/>
    <property type="evidence" value="ECO:0007669"/>
    <property type="project" value="TreeGrafter"/>
</dbReference>
<evidence type="ECO:0000256" key="1">
    <source>
        <dbReference type="SAM" id="Phobius"/>
    </source>
</evidence>
<dbReference type="PANTHER" id="PTHR12277:SF64">
    <property type="entry name" value="SUPERFAMILY HYDROLASE, PUTATIVE (AFU_ORTHOLOGUE AFUA_3G01760)-RELATED"/>
    <property type="match status" value="1"/>
</dbReference>
<keyword evidence="1" id="KW-0812">Transmembrane</keyword>
<reference evidence="2 3" key="2">
    <citation type="journal article" date="2014" name="J. Gen. Appl. Microbiol.">
        <title>The early diverging ascomycetous budding yeast Saitoella complicata has three histone deacetylases belonging to the Clr6, Hos2, and Rpd3 lineages.</title>
        <authorList>
            <person name="Nishida H."/>
            <person name="Matsumoto T."/>
            <person name="Kondo S."/>
            <person name="Hamamoto M."/>
            <person name="Yoshikawa H."/>
        </authorList>
    </citation>
    <scope>NUCLEOTIDE SEQUENCE [LARGE SCALE GENOMIC DNA]</scope>
    <source>
        <strain evidence="2 3">NRRL Y-17804</strain>
    </source>
</reference>
<dbReference type="PANTHER" id="PTHR12277">
    <property type="entry name" value="ALPHA/BETA HYDROLASE DOMAIN-CONTAINING PROTEIN"/>
    <property type="match status" value="1"/>
</dbReference>
<dbReference type="Proteomes" id="UP000033140">
    <property type="component" value="Unassembled WGS sequence"/>
</dbReference>
<dbReference type="InterPro" id="IPR029058">
    <property type="entry name" value="AB_hydrolase_fold"/>
</dbReference>
<keyword evidence="1" id="KW-1133">Transmembrane helix</keyword>
<dbReference type="OMA" id="CFWIVVM"/>
<dbReference type="Gene3D" id="3.40.50.1820">
    <property type="entry name" value="alpha/beta hydrolase"/>
    <property type="match status" value="1"/>
</dbReference>
<sequence>MLHQRICRSCLTRDSIAHGPSLLPRRNIHNGLLMAPVVFAGLFVTLYAFKSLSMVVFQNSLIYMRSVPPGARQETIEMYASECRPIKWEEVQFKTRDGKTLAACVGEPEKDRKLPKALLVYFQGNAGSAPARLPFLSQIITSTKHVDLTIFAPSYRGYWYSTGRPSEAGLREDARASLQYARERWSGSDINSMFIWGHSVGAAVAAHATAMDTSPSTPTSPKAEGRELELKGVILETPFTDIPDMLRTLYPQKWLPYKHLVPFLRSSWNNRAAVQRLGQNAPNFPLLIVEAGRDEIVPTGMAEELEEIAKKAGVKVERVVSKKGLHMDVAMKGEFRDWIGKFMRHCQSYQYIAKENPKCTPNPKPKILTSAMFVNVSKL</sequence>
<reference evidence="2 3" key="3">
    <citation type="journal article" date="2015" name="Genome Announc.">
        <title>Draft Genome Sequence of the Archiascomycetous Yeast Saitoella complicata.</title>
        <authorList>
            <person name="Yamauchi K."/>
            <person name="Kondo S."/>
            <person name="Hamamoto M."/>
            <person name="Takahashi Y."/>
            <person name="Ogura Y."/>
            <person name="Hayashi T."/>
            <person name="Nishida H."/>
        </authorList>
    </citation>
    <scope>NUCLEOTIDE SEQUENCE [LARGE SCALE GENOMIC DNA]</scope>
    <source>
        <strain evidence="2 3">NRRL Y-17804</strain>
    </source>
</reference>
<keyword evidence="3" id="KW-1185">Reference proteome</keyword>
<evidence type="ECO:0008006" key="4">
    <source>
        <dbReference type="Google" id="ProtNLM"/>
    </source>
</evidence>
<reference evidence="2 3" key="1">
    <citation type="journal article" date="2011" name="J. Gen. Appl. Microbiol.">
        <title>Draft genome sequencing of the enigmatic yeast Saitoella complicata.</title>
        <authorList>
            <person name="Nishida H."/>
            <person name="Hamamoto M."/>
            <person name="Sugiyama J."/>
        </authorList>
    </citation>
    <scope>NUCLEOTIDE SEQUENCE [LARGE SCALE GENOMIC DNA]</scope>
    <source>
        <strain evidence="2 3">NRRL Y-17804</strain>
    </source>
</reference>
<gene>
    <name evidence="2" type="ORF">G7K_0538-t1</name>
</gene>
<name>A0A0E9N9A0_SAICN</name>
<dbReference type="AlphaFoldDB" id="A0A0E9N9A0"/>
<dbReference type="GO" id="GO:0016020">
    <property type="term" value="C:membrane"/>
    <property type="evidence" value="ECO:0007669"/>
    <property type="project" value="TreeGrafter"/>
</dbReference>
<comment type="caution">
    <text evidence="2">The sequence shown here is derived from an EMBL/GenBank/DDBJ whole genome shotgun (WGS) entry which is preliminary data.</text>
</comment>
<protein>
    <recommendedName>
        <fullName evidence="4">AB hydrolase-1 domain-containing protein</fullName>
    </recommendedName>
</protein>
<organism evidence="2 3">
    <name type="scientific">Saitoella complicata (strain BCRC 22490 / CBS 7301 / JCM 7358 / NBRC 10748 / NRRL Y-17804)</name>
    <dbReference type="NCBI Taxonomy" id="698492"/>
    <lineage>
        <taxon>Eukaryota</taxon>
        <taxon>Fungi</taxon>
        <taxon>Dikarya</taxon>
        <taxon>Ascomycota</taxon>
        <taxon>Taphrinomycotina</taxon>
        <taxon>Taphrinomycotina incertae sedis</taxon>
        <taxon>Saitoella</taxon>
    </lineage>
</organism>
<keyword evidence="1" id="KW-0472">Membrane</keyword>
<dbReference type="EMBL" id="BACD03000003">
    <property type="protein sequence ID" value="GAO46306.1"/>
    <property type="molecule type" value="Genomic_DNA"/>
</dbReference>
<dbReference type="SUPFAM" id="SSF53474">
    <property type="entry name" value="alpha/beta-Hydrolases"/>
    <property type="match status" value="1"/>
</dbReference>
<dbReference type="STRING" id="698492.A0A0E9N9A0"/>
<evidence type="ECO:0000313" key="3">
    <source>
        <dbReference type="Proteomes" id="UP000033140"/>
    </source>
</evidence>
<accession>A0A0E9N9A0</accession>